<dbReference type="AlphaFoldDB" id="A0A7W7ING6"/>
<dbReference type="EMBL" id="JACHKY010000002">
    <property type="protein sequence ID" value="MBB4797588.1"/>
    <property type="molecule type" value="Genomic_DNA"/>
</dbReference>
<accession>A0A7W7ING6</accession>
<evidence type="ECO:0000313" key="1">
    <source>
        <dbReference type="EMBL" id="MBB4797588.1"/>
    </source>
</evidence>
<gene>
    <name evidence="1" type="ORF">HNP32_001312</name>
</gene>
<sequence length="61" mass="6399">MILSLPLGLRAARGAVAGQPPGLVLDFTAQAYVMDGRRYGVLANTPWMTSLRVILAGRSAG</sequence>
<dbReference type="RefSeq" id="WP_184268301.1">
    <property type="nucleotide sequence ID" value="NZ_JACHKY010000002.1"/>
</dbReference>
<evidence type="ECO:0000313" key="2">
    <source>
        <dbReference type="Proteomes" id="UP000539957"/>
    </source>
</evidence>
<name>A0A7W7ING6_9CAUL</name>
<keyword evidence="2" id="KW-1185">Reference proteome</keyword>
<comment type="caution">
    <text evidence="1">The sequence shown here is derived from an EMBL/GenBank/DDBJ whole genome shotgun (WGS) entry which is preliminary data.</text>
</comment>
<organism evidence="1 2">
    <name type="scientific">Brevundimonas bullata</name>
    <dbReference type="NCBI Taxonomy" id="13160"/>
    <lineage>
        <taxon>Bacteria</taxon>
        <taxon>Pseudomonadati</taxon>
        <taxon>Pseudomonadota</taxon>
        <taxon>Alphaproteobacteria</taxon>
        <taxon>Caulobacterales</taxon>
        <taxon>Caulobacteraceae</taxon>
        <taxon>Brevundimonas</taxon>
    </lineage>
</organism>
<reference evidence="1 2" key="1">
    <citation type="submission" date="2020-08" db="EMBL/GenBank/DDBJ databases">
        <title>Functional genomics of gut bacteria from endangered species of beetles.</title>
        <authorList>
            <person name="Carlos-Shanley C."/>
        </authorList>
    </citation>
    <scope>NUCLEOTIDE SEQUENCE [LARGE SCALE GENOMIC DNA]</scope>
    <source>
        <strain evidence="1 2">S00123</strain>
    </source>
</reference>
<protein>
    <submittedName>
        <fullName evidence="1">Uncharacterized protein</fullName>
    </submittedName>
</protein>
<proteinExistence type="predicted"/>
<dbReference type="Proteomes" id="UP000539957">
    <property type="component" value="Unassembled WGS sequence"/>
</dbReference>